<dbReference type="AlphaFoldDB" id="A0A7R8WVH6"/>
<proteinExistence type="predicted"/>
<dbReference type="Gene3D" id="3.90.550.20">
    <property type="match status" value="1"/>
</dbReference>
<sequence>WKSALSLRHLLAIQGVPKSRKWIRLLKLLLGLVFLVLLVQVITYLIWLVQIIPWQLVIPVRGSEDNEATLGKQPSMTDLNYLDSKCWNSTCIFFTESSGRNYIMPRYHCAIESAASHNPHRPIILLTSAYQDPEQRPLQDILKAFPNIHVVPANLQDFLQKTPLQDLYLQEQSSIFLYPHLSDIVRVGVLYRYGGIYIDLDVITLQNYDQLPDGMALYHSGKVIDSIRELLFWLTRFDLSSLRFERNERLISNVASCFMKLSKQKHHLLLDYFEEISSTTIDPDCYPC</sequence>
<accession>A0A7R8WVH6</accession>
<dbReference type="EMBL" id="OB675472">
    <property type="protein sequence ID" value="CAD7235920.1"/>
    <property type="molecule type" value="Genomic_DNA"/>
</dbReference>
<organism evidence="1">
    <name type="scientific">Cyprideis torosa</name>
    <dbReference type="NCBI Taxonomy" id="163714"/>
    <lineage>
        <taxon>Eukaryota</taxon>
        <taxon>Metazoa</taxon>
        <taxon>Ecdysozoa</taxon>
        <taxon>Arthropoda</taxon>
        <taxon>Crustacea</taxon>
        <taxon>Oligostraca</taxon>
        <taxon>Ostracoda</taxon>
        <taxon>Podocopa</taxon>
        <taxon>Podocopida</taxon>
        <taxon>Cytherocopina</taxon>
        <taxon>Cytheroidea</taxon>
        <taxon>Cytherideidae</taxon>
        <taxon>Cyprideis</taxon>
    </lineage>
</organism>
<evidence type="ECO:0000313" key="1">
    <source>
        <dbReference type="EMBL" id="CAD7235920.1"/>
    </source>
</evidence>
<dbReference type="InterPro" id="IPR007577">
    <property type="entry name" value="GlycoTrfase_DXD_sugar-bd_CS"/>
</dbReference>
<dbReference type="SUPFAM" id="SSF53448">
    <property type="entry name" value="Nucleotide-diphospho-sugar transferases"/>
    <property type="match status" value="1"/>
</dbReference>
<dbReference type="GO" id="GO:0016020">
    <property type="term" value="C:membrane"/>
    <property type="evidence" value="ECO:0007669"/>
    <property type="project" value="GOC"/>
</dbReference>
<protein>
    <submittedName>
        <fullName evidence="1">Uncharacterized protein</fullName>
    </submittedName>
</protein>
<dbReference type="PANTHER" id="PTHR12042">
    <property type="entry name" value="LACTOSYLCERAMIDE 4-ALPHA-GALACTOSYLTRANSFERASE ALPHA- 1,4-GALACTOSYLTRANSFERASE"/>
    <property type="match status" value="1"/>
</dbReference>
<dbReference type="GO" id="GO:0006688">
    <property type="term" value="P:glycosphingolipid biosynthetic process"/>
    <property type="evidence" value="ECO:0007669"/>
    <property type="project" value="TreeGrafter"/>
</dbReference>
<gene>
    <name evidence="1" type="ORF">CTOB1V02_LOCUS13735</name>
</gene>
<dbReference type="InterPro" id="IPR029044">
    <property type="entry name" value="Nucleotide-diphossugar_trans"/>
</dbReference>
<dbReference type="OrthoDB" id="409543at2759"/>
<dbReference type="PANTHER" id="PTHR12042:SF21">
    <property type="entry name" value="ALPHA1,4-GALACTOSYLTRANSFERASE 1-RELATED"/>
    <property type="match status" value="1"/>
</dbReference>
<feature type="non-terminal residue" evidence="1">
    <location>
        <position position="1"/>
    </location>
</feature>
<dbReference type="InterPro" id="IPR051981">
    <property type="entry name" value="Glycosyltransf_32"/>
</dbReference>
<reference evidence="1" key="1">
    <citation type="submission" date="2020-11" db="EMBL/GenBank/DDBJ databases">
        <authorList>
            <person name="Tran Van P."/>
        </authorList>
    </citation>
    <scope>NUCLEOTIDE SEQUENCE</scope>
</reference>
<name>A0A7R8WVH6_9CRUS</name>
<feature type="non-terminal residue" evidence="1">
    <location>
        <position position="288"/>
    </location>
</feature>
<dbReference type="GO" id="GO:0016758">
    <property type="term" value="F:hexosyltransferase activity"/>
    <property type="evidence" value="ECO:0007669"/>
    <property type="project" value="TreeGrafter"/>
</dbReference>
<dbReference type="Pfam" id="PF04488">
    <property type="entry name" value="Gly_transf_sug"/>
    <property type="match status" value="1"/>
</dbReference>